<dbReference type="PRINTS" id="PR00032">
    <property type="entry name" value="HTHARAC"/>
</dbReference>
<evidence type="ECO:0000256" key="1">
    <source>
        <dbReference type="ARBA" id="ARBA00023015"/>
    </source>
</evidence>
<evidence type="ECO:0000256" key="2">
    <source>
        <dbReference type="ARBA" id="ARBA00023125"/>
    </source>
</evidence>
<dbReference type="Pfam" id="PF12833">
    <property type="entry name" value="HTH_18"/>
    <property type="match status" value="1"/>
</dbReference>
<dbReference type="STRING" id="1185876.BN8_02677"/>
<dbReference type="PROSITE" id="PS01124">
    <property type="entry name" value="HTH_ARAC_FAMILY_2"/>
    <property type="match status" value="1"/>
</dbReference>
<dbReference type="InterPro" id="IPR018060">
    <property type="entry name" value="HTH_AraC"/>
</dbReference>
<evidence type="ECO:0000259" key="4">
    <source>
        <dbReference type="PROSITE" id="PS01124"/>
    </source>
</evidence>
<organism evidence="5 6">
    <name type="scientific">Fibrisoma limi BUZ 3</name>
    <dbReference type="NCBI Taxonomy" id="1185876"/>
    <lineage>
        <taxon>Bacteria</taxon>
        <taxon>Pseudomonadati</taxon>
        <taxon>Bacteroidota</taxon>
        <taxon>Cytophagia</taxon>
        <taxon>Cytophagales</taxon>
        <taxon>Spirosomataceae</taxon>
        <taxon>Fibrisoma</taxon>
    </lineage>
</organism>
<keyword evidence="6" id="KW-1185">Reference proteome</keyword>
<accession>I2GI46</accession>
<feature type="domain" description="HTH araC/xylS-type" evidence="4">
    <location>
        <begin position="203"/>
        <end position="309"/>
    </location>
</feature>
<evidence type="ECO:0000313" key="6">
    <source>
        <dbReference type="Proteomes" id="UP000009309"/>
    </source>
</evidence>
<dbReference type="PANTHER" id="PTHR43280">
    <property type="entry name" value="ARAC-FAMILY TRANSCRIPTIONAL REGULATOR"/>
    <property type="match status" value="1"/>
</dbReference>
<dbReference type="GO" id="GO:0043565">
    <property type="term" value="F:sequence-specific DNA binding"/>
    <property type="evidence" value="ECO:0007669"/>
    <property type="project" value="InterPro"/>
</dbReference>
<comment type="caution">
    <text evidence="5">The sequence shown here is derived from an EMBL/GenBank/DDBJ whole genome shotgun (WGS) entry which is preliminary data.</text>
</comment>
<dbReference type="EMBL" id="CAIT01000006">
    <property type="protein sequence ID" value="CCH53571.1"/>
    <property type="molecule type" value="Genomic_DNA"/>
</dbReference>
<dbReference type="GO" id="GO:0003700">
    <property type="term" value="F:DNA-binding transcription factor activity"/>
    <property type="evidence" value="ECO:0007669"/>
    <property type="project" value="InterPro"/>
</dbReference>
<dbReference type="Proteomes" id="UP000009309">
    <property type="component" value="Unassembled WGS sequence"/>
</dbReference>
<dbReference type="SMART" id="SM00342">
    <property type="entry name" value="HTH_ARAC"/>
    <property type="match status" value="1"/>
</dbReference>
<keyword evidence="2" id="KW-0238">DNA-binding</keyword>
<dbReference type="eggNOG" id="COG4977">
    <property type="taxonomic scope" value="Bacteria"/>
</dbReference>
<dbReference type="Gene3D" id="1.10.10.60">
    <property type="entry name" value="Homeodomain-like"/>
    <property type="match status" value="1"/>
</dbReference>
<dbReference type="RefSeq" id="WP_009282151.1">
    <property type="nucleotide sequence ID" value="NZ_CAIT01000006.1"/>
</dbReference>
<name>I2GI46_9BACT</name>
<dbReference type="SUPFAM" id="SSF46689">
    <property type="entry name" value="Homeodomain-like"/>
    <property type="match status" value="1"/>
</dbReference>
<gene>
    <name evidence="5" type="ORF">BN8_02677</name>
</gene>
<sequence>MSITSLEELCHRLTAGTSTELHALLPGGIQQEIGHFNVFDLDDLDQDDREKPATVYPCRTYYKISLLRGQSRIEYGSKAITINRNALVFSTPKVLHHWLPMGLQSGPFCVFTAEFMLPTRSGVILDEMPVFKNNPYPVFTLTDEEFSQVQSIFGRIKAEIASDYAYKYDLLRAYVLELIHFGQKLQPSSSLHPSHSASARMTSMFIELLERQFPIETPQQTLRLRTAKDYADHLAVHINHLNKTLKETTGLTTTNLIEGRIAQEAKGLLQQTDWSVSDIAYCLGFADVAHFSNFFKRQTSLSPSTYRGQEKSVNYTTNPLTYTNTSLAM</sequence>
<dbReference type="AlphaFoldDB" id="I2GI46"/>
<evidence type="ECO:0000313" key="5">
    <source>
        <dbReference type="EMBL" id="CCH53571.1"/>
    </source>
</evidence>
<keyword evidence="3" id="KW-0804">Transcription</keyword>
<keyword evidence="1" id="KW-0805">Transcription regulation</keyword>
<evidence type="ECO:0000256" key="3">
    <source>
        <dbReference type="ARBA" id="ARBA00023163"/>
    </source>
</evidence>
<protein>
    <submittedName>
        <fullName evidence="5">Transcriptional regulator, AraC family</fullName>
    </submittedName>
</protein>
<reference evidence="5 6" key="1">
    <citation type="journal article" date="2012" name="J. Bacteriol.">
        <title>Genome Sequence of the Filamentous Bacterium Fibrisoma limi BUZ 3T.</title>
        <authorList>
            <person name="Filippini M."/>
            <person name="Qi W."/>
            <person name="Jaenicke S."/>
            <person name="Goesmann A."/>
            <person name="Smits T.H."/>
            <person name="Bagheri H.C."/>
        </authorList>
    </citation>
    <scope>NUCLEOTIDE SEQUENCE [LARGE SCALE GENOMIC DNA]</scope>
    <source>
        <strain evidence="6">BUZ 3T</strain>
    </source>
</reference>
<dbReference type="OrthoDB" id="629200at2"/>
<dbReference type="InterPro" id="IPR020449">
    <property type="entry name" value="Tscrpt_reg_AraC-type_HTH"/>
</dbReference>
<dbReference type="InterPro" id="IPR009057">
    <property type="entry name" value="Homeodomain-like_sf"/>
</dbReference>
<dbReference type="PANTHER" id="PTHR43280:SF32">
    <property type="entry name" value="TRANSCRIPTIONAL REGULATORY PROTEIN"/>
    <property type="match status" value="1"/>
</dbReference>
<proteinExistence type="predicted"/>